<evidence type="ECO:0000256" key="3">
    <source>
        <dbReference type="ARBA" id="ARBA00022525"/>
    </source>
</evidence>
<dbReference type="CDD" id="cd22270">
    <property type="entry name" value="DPBB_kiwellin-like"/>
    <property type="match status" value="1"/>
</dbReference>
<sequence length="312" mass="34877">MKRTSVILLILFFLLASPFISSIDALSNMKATMTINGFQKGESGGGPAECDGKYHSDKTLIVALSSQWYNHGKRCFKSINIHYKDKSVKATVVDECDSSRGCKNNIVDASEAVWKALQPYEGNYDDQRLPKGRKWRSPGACDGKFHPDNTPIVALSTPWYNHGKGCFKSINIRYKDKSVKATVVDECDSSYGCKNNIVDASKAVWKALQVPKKEWGETQRVEKKQIEIEGNPDLILALSFERRSRNPNLIETLNETLAGNDSVEKMIGFEQILNPALGILNPSINPLPSINFVNHLEPKYHRRSISSRGRNA</sequence>
<gene>
    <name evidence="6" type="ORF">OSB04_010628</name>
</gene>
<dbReference type="Proteomes" id="UP001172457">
    <property type="component" value="Chromosome 3"/>
</dbReference>
<comment type="subcellular location">
    <subcellularLocation>
        <location evidence="1">Secreted</location>
    </subcellularLocation>
</comment>
<dbReference type="InterPro" id="IPR036908">
    <property type="entry name" value="RlpA-like_sf"/>
</dbReference>
<dbReference type="PANTHER" id="PTHR33191">
    <property type="entry name" value="RIPENING-RELATED PROTEIN 2-RELATED"/>
    <property type="match status" value="1"/>
</dbReference>
<evidence type="ECO:0000256" key="1">
    <source>
        <dbReference type="ARBA" id="ARBA00004613"/>
    </source>
</evidence>
<name>A0AA38T9M8_9ASTR</name>
<proteinExistence type="inferred from homology"/>
<accession>A0AA38T9M8</accession>
<organism evidence="6 7">
    <name type="scientific">Centaurea solstitialis</name>
    <name type="common">yellow star-thistle</name>
    <dbReference type="NCBI Taxonomy" id="347529"/>
    <lineage>
        <taxon>Eukaryota</taxon>
        <taxon>Viridiplantae</taxon>
        <taxon>Streptophyta</taxon>
        <taxon>Embryophyta</taxon>
        <taxon>Tracheophyta</taxon>
        <taxon>Spermatophyta</taxon>
        <taxon>Magnoliopsida</taxon>
        <taxon>eudicotyledons</taxon>
        <taxon>Gunneridae</taxon>
        <taxon>Pentapetalae</taxon>
        <taxon>asterids</taxon>
        <taxon>campanulids</taxon>
        <taxon>Asterales</taxon>
        <taxon>Asteraceae</taxon>
        <taxon>Carduoideae</taxon>
        <taxon>Cardueae</taxon>
        <taxon>Centaureinae</taxon>
        <taxon>Centaurea</taxon>
    </lineage>
</organism>
<evidence type="ECO:0000313" key="6">
    <source>
        <dbReference type="EMBL" id="KAJ9556014.1"/>
    </source>
</evidence>
<dbReference type="SUPFAM" id="SSF50685">
    <property type="entry name" value="Barwin-like endoglucanases"/>
    <property type="match status" value="2"/>
</dbReference>
<dbReference type="AlphaFoldDB" id="A0AA38T9M8"/>
<reference evidence="6" key="1">
    <citation type="submission" date="2023-03" db="EMBL/GenBank/DDBJ databases">
        <title>Chromosome-scale reference genome and RAD-based genetic map of yellow starthistle (Centaurea solstitialis) reveal putative structural variation and QTLs associated with invader traits.</title>
        <authorList>
            <person name="Reatini B."/>
            <person name="Cang F.A."/>
            <person name="Jiang Q."/>
            <person name="Mckibben M.T.W."/>
            <person name="Barker M.S."/>
            <person name="Rieseberg L.H."/>
            <person name="Dlugosch K.M."/>
        </authorList>
    </citation>
    <scope>NUCLEOTIDE SEQUENCE</scope>
    <source>
        <strain evidence="6">CAN-66</strain>
        <tissue evidence="6">Leaf</tissue>
    </source>
</reference>
<dbReference type="EMBL" id="JARYMX010000003">
    <property type="protein sequence ID" value="KAJ9556014.1"/>
    <property type="molecule type" value="Genomic_DNA"/>
</dbReference>
<feature type="chain" id="PRO_5041299007" evidence="5">
    <location>
        <begin position="23"/>
        <end position="312"/>
    </location>
</feature>
<dbReference type="InterPro" id="IPR039271">
    <property type="entry name" value="Kiwellin-like"/>
</dbReference>
<dbReference type="Pfam" id="PF24300">
    <property type="entry name" value="KWL1"/>
    <property type="match status" value="2"/>
</dbReference>
<evidence type="ECO:0000313" key="7">
    <source>
        <dbReference type="Proteomes" id="UP001172457"/>
    </source>
</evidence>
<feature type="signal peptide" evidence="5">
    <location>
        <begin position="1"/>
        <end position="22"/>
    </location>
</feature>
<keyword evidence="3" id="KW-0964">Secreted</keyword>
<comment type="caution">
    <text evidence="6">The sequence shown here is derived from an EMBL/GenBank/DDBJ whole genome shotgun (WGS) entry which is preliminary data.</text>
</comment>
<evidence type="ECO:0000256" key="4">
    <source>
        <dbReference type="ARBA" id="ARBA00022729"/>
    </source>
</evidence>
<dbReference type="Gene3D" id="2.40.40.10">
    <property type="entry name" value="RlpA-like domain"/>
    <property type="match status" value="2"/>
</dbReference>
<evidence type="ECO:0000256" key="5">
    <source>
        <dbReference type="SAM" id="SignalP"/>
    </source>
</evidence>
<dbReference type="GO" id="GO:0005576">
    <property type="term" value="C:extracellular region"/>
    <property type="evidence" value="ECO:0007669"/>
    <property type="project" value="UniProtKB-SubCell"/>
</dbReference>
<keyword evidence="4 5" id="KW-0732">Signal</keyword>
<keyword evidence="7" id="KW-1185">Reference proteome</keyword>
<protein>
    <submittedName>
        <fullName evidence="6">Uncharacterized protein</fullName>
    </submittedName>
</protein>
<comment type="similarity">
    <text evidence="2">Belongs to the kiwellin family.</text>
</comment>
<dbReference type="PANTHER" id="PTHR33191:SF85">
    <property type="entry name" value="RLPA-LIKE PROTEIN DOUBLE-PSI BETA-BARREL DOMAIN-CONTAINING PROTEIN"/>
    <property type="match status" value="1"/>
</dbReference>
<evidence type="ECO:0000256" key="2">
    <source>
        <dbReference type="ARBA" id="ARBA00005592"/>
    </source>
</evidence>